<feature type="domain" description="TSEN34 N-terminal" evidence="8">
    <location>
        <begin position="34"/>
        <end position="101"/>
    </location>
</feature>
<evidence type="ECO:0000256" key="5">
    <source>
        <dbReference type="ARBA" id="ARBA00034031"/>
    </source>
</evidence>
<dbReference type="CDD" id="cd22363">
    <property type="entry name" value="tRNA-intron_lyase_C"/>
    <property type="match status" value="1"/>
</dbReference>
<dbReference type="GO" id="GO:0000379">
    <property type="term" value="P:tRNA-type intron splice site recognition and cleavage"/>
    <property type="evidence" value="ECO:0007669"/>
    <property type="project" value="TreeGrafter"/>
</dbReference>
<evidence type="ECO:0000256" key="6">
    <source>
        <dbReference type="SAM" id="MobiDB-lite"/>
    </source>
</evidence>
<dbReference type="InterPro" id="IPR011856">
    <property type="entry name" value="tRNA_endonuc-like_dom_sf"/>
</dbReference>
<evidence type="ECO:0000256" key="1">
    <source>
        <dbReference type="ARBA" id="ARBA00008078"/>
    </source>
</evidence>
<protein>
    <recommendedName>
        <fullName evidence="2">tRNA-intron lyase</fullName>
        <ecNumber evidence="2">4.6.1.16</ecNumber>
    </recommendedName>
</protein>
<accession>A0A674GWS6</accession>
<dbReference type="GO" id="GO:0000213">
    <property type="term" value="F:tRNA-intron lyase activity"/>
    <property type="evidence" value="ECO:0007669"/>
    <property type="project" value="UniProtKB-EC"/>
</dbReference>
<feature type="region of interest" description="Disordered" evidence="6">
    <location>
        <begin position="1"/>
        <end position="37"/>
    </location>
</feature>
<dbReference type="Pfam" id="PF26577">
    <property type="entry name" value="TSEN34_N"/>
    <property type="match status" value="1"/>
</dbReference>
<dbReference type="AlphaFoldDB" id="A0A674GWS6"/>
<evidence type="ECO:0000259" key="7">
    <source>
        <dbReference type="Pfam" id="PF01974"/>
    </source>
</evidence>
<evidence type="ECO:0000256" key="3">
    <source>
        <dbReference type="ARBA" id="ARBA00022694"/>
    </source>
</evidence>
<comment type="catalytic activity">
    <reaction evidence="5">
        <text>pretRNA = a 3'-half-tRNA molecule with a 5'-OH end + a 5'-half-tRNA molecule with a 2',3'-cyclic phosphate end + an intron with a 2',3'-cyclic phosphate and a 5'-hydroxyl terminus.</text>
        <dbReference type="EC" id="4.6.1.16"/>
    </reaction>
</comment>
<sequence>MAAGAEGVPGLCGVAERSETPGTPPSPAAERPRVRRQRGRFLVWSPGAARALRERHRVWGALVGTPPRRGPRGGAAAGPRLPLQLRPEEARALRESGGATVEPVDEAEAEPSGGGAGGGARAALATPLSRAERRSRVFRALWGRGLHLTRGGKFGGDFLVYPGPPAQFHACAVAQCPRSSRAQPLGALLAAARLCACVRKALLLCAAPPEGAPSVTAITWRADLT</sequence>
<feature type="domain" description="tRNA intron endonuclease catalytic" evidence="7">
    <location>
        <begin position="132"/>
        <end position="209"/>
    </location>
</feature>
<organism evidence="9 10">
    <name type="scientific">Taeniopygia guttata</name>
    <name type="common">Zebra finch</name>
    <name type="synonym">Poephila guttata</name>
    <dbReference type="NCBI Taxonomy" id="59729"/>
    <lineage>
        <taxon>Eukaryota</taxon>
        <taxon>Metazoa</taxon>
        <taxon>Chordata</taxon>
        <taxon>Craniata</taxon>
        <taxon>Vertebrata</taxon>
        <taxon>Euteleostomi</taxon>
        <taxon>Archelosauria</taxon>
        <taxon>Archosauria</taxon>
        <taxon>Dinosauria</taxon>
        <taxon>Saurischia</taxon>
        <taxon>Theropoda</taxon>
        <taxon>Coelurosauria</taxon>
        <taxon>Aves</taxon>
        <taxon>Neognathae</taxon>
        <taxon>Neoaves</taxon>
        <taxon>Telluraves</taxon>
        <taxon>Australaves</taxon>
        <taxon>Passeriformes</taxon>
        <taxon>Passeroidea</taxon>
        <taxon>Estrildidae</taxon>
        <taxon>Estrildinae</taxon>
        <taxon>Taeniopygia</taxon>
    </lineage>
</organism>
<reference evidence="9" key="2">
    <citation type="submission" date="2025-09" db="UniProtKB">
        <authorList>
            <consortium name="Ensembl"/>
        </authorList>
    </citation>
    <scope>IDENTIFICATION</scope>
</reference>
<keyword evidence="10" id="KW-1185">Reference proteome</keyword>
<evidence type="ECO:0000256" key="4">
    <source>
        <dbReference type="ARBA" id="ARBA00023239"/>
    </source>
</evidence>
<keyword evidence="3" id="KW-0819">tRNA processing</keyword>
<dbReference type="GO" id="GO:0005654">
    <property type="term" value="C:nucleoplasm"/>
    <property type="evidence" value="ECO:0007669"/>
    <property type="project" value="Ensembl"/>
</dbReference>
<dbReference type="GO" id="GO:0003676">
    <property type="term" value="F:nucleic acid binding"/>
    <property type="evidence" value="ECO:0007669"/>
    <property type="project" value="InterPro"/>
</dbReference>
<dbReference type="Pfam" id="PF01974">
    <property type="entry name" value="tRNA_int_endo"/>
    <property type="match status" value="1"/>
</dbReference>
<dbReference type="InterPro" id="IPR036167">
    <property type="entry name" value="tRNA_intron_Endo_cat-like_sf"/>
</dbReference>
<dbReference type="Ensembl" id="ENSTGUT00000041594.1">
    <property type="protein sequence ID" value="ENSTGUP00000026876.1"/>
    <property type="gene ID" value="ENSTGUG00000029745.1"/>
</dbReference>
<evidence type="ECO:0000313" key="10">
    <source>
        <dbReference type="Proteomes" id="UP000007754"/>
    </source>
</evidence>
<proteinExistence type="inferred from homology"/>
<reference evidence="9" key="1">
    <citation type="submission" date="2025-08" db="UniProtKB">
        <authorList>
            <consortium name="Ensembl"/>
        </authorList>
    </citation>
    <scope>IDENTIFICATION</scope>
</reference>
<dbReference type="Gene3D" id="3.40.1350.10">
    <property type="match status" value="1"/>
</dbReference>
<dbReference type="EC" id="4.6.1.16" evidence="2"/>
<name>A0A674GWS6_TAEGU</name>
<dbReference type="PANTHER" id="PTHR13070:SF0">
    <property type="entry name" value="TRNA-SPLICING ENDONUCLEASE SUBUNIT SEN34"/>
    <property type="match status" value="1"/>
</dbReference>
<comment type="similarity">
    <text evidence="1">Belongs to the tRNA-intron endonuclease family.</text>
</comment>
<dbReference type="Proteomes" id="UP000007754">
    <property type="component" value="Unplaced"/>
</dbReference>
<dbReference type="InterPro" id="IPR006677">
    <property type="entry name" value="tRNA_intron_Endonuc_cat-like"/>
</dbReference>
<feature type="region of interest" description="Disordered" evidence="6">
    <location>
        <begin position="90"/>
        <end position="126"/>
    </location>
</feature>
<dbReference type="GeneTree" id="ENSGT00390000003912"/>
<dbReference type="InterPro" id="IPR059049">
    <property type="entry name" value="TSEN34_N"/>
</dbReference>
<evidence type="ECO:0000259" key="8">
    <source>
        <dbReference type="Pfam" id="PF26577"/>
    </source>
</evidence>
<dbReference type="PANTHER" id="PTHR13070">
    <property type="entry name" value="TRNA-SPLICING ENDONUCLEASE SUBUNIT SEN34-RELATED"/>
    <property type="match status" value="1"/>
</dbReference>
<dbReference type="SUPFAM" id="SSF53032">
    <property type="entry name" value="tRNA-intron endonuclease catalytic domain-like"/>
    <property type="match status" value="1"/>
</dbReference>
<evidence type="ECO:0000256" key="2">
    <source>
        <dbReference type="ARBA" id="ARBA00012573"/>
    </source>
</evidence>
<dbReference type="InParanoid" id="A0A674GWS6"/>
<keyword evidence="4" id="KW-0456">Lyase</keyword>
<evidence type="ECO:0000313" key="9">
    <source>
        <dbReference type="Ensembl" id="ENSTGUP00000026876.1"/>
    </source>
</evidence>